<dbReference type="AlphaFoldDB" id="A0AAW1K1R5"/>
<proteinExistence type="predicted"/>
<keyword evidence="2" id="KW-1185">Reference proteome</keyword>
<evidence type="ECO:0008006" key="3">
    <source>
        <dbReference type="Google" id="ProtNLM"/>
    </source>
</evidence>
<gene>
    <name evidence="1" type="ORF">QE152_g24945</name>
</gene>
<dbReference type="PANTHER" id="PTHR47481">
    <property type="match status" value="1"/>
</dbReference>
<name>A0AAW1K1R5_POPJA</name>
<evidence type="ECO:0000313" key="1">
    <source>
        <dbReference type="EMBL" id="KAK9712332.1"/>
    </source>
</evidence>
<comment type="caution">
    <text evidence="1">The sequence shown here is derived from an EMBL/GenBank/DDBJ whole genome shotgun (WGS) entry which is preliminary data.</text>
</comment>
<organism evidence="1 2">
    <name type="scientific">Popillia japonica</name>
    <name type="common">Japanese beetle</name>
    <dbReference type="NCBI Taxonomy" id="7064"/>
    <lineage>
        <taxon>Eukaryota</taxon>
        <taxon>Metazoa</taxon>
        <taxon>Ecdysozoa</taxon>
        <taxon>Arthropoda</taxon>
        <taxon>Hexapoda</taxon>
        <taxon>Insecta</taxon>
        <taxon>Pterygota</taxon>
        <taxon>Neoptera</taxon>
        <taxon>Endopterygota</taxon>
        <taxon>Coleoptera</taxon>
        <taxon>Polyphaga</taxon>
        <taxon>Scarabaeiformia</taxon>
        <taxon>Scarabaeidae</taxon>
        <taxon>Rutelinae</taxon>
        <taxon>Popillia</taxon>
    </lineage>
</organism>
<dbReference type="Pfam" id="PF14223">
    <property type="entry name" value="Retrotran_gag_2"/>
    <property type="match status" value="1"/>
</dbReference>
<protein>
    <recommendedName>
        <fullName evidence="3">Copia protein</fullName>
    </recommendedName>
</protein>
<evidence type="ECO:0000313" key="2">
    <source>
        <dbReference type="Proteomes" id="UP001458880"/>
    </source>
</evidence>
<dbReference type="PANTHER" id="PTHR47481:SF7">
    <property type="entry name" value="CCHC-TYPE DOMAIN-CONTAINING PROTEIN"/>
    <property type="match status" value="1"/>
</dbReference>
<reference evidence="1 2" key="1">
    <citation type="journal article" date="2024" name="BMC Genomics">
        <title>De novo assembly and annotation of Popillia japonica's genome with initial clues to its potential as an invasive pest.</title>
        <authorList>
            <person name="Cucini C."/>
            <person name="Boschi S."/>
            <person name="Funari R."/>
            <person name="Cardaioli E."/>
            <person name="Iannotti N."/>
            <person name="Marturano G."/>
            <person name="Paoli F."/>
            <person name="Bruttini M."/>
            <person name="Carapelli A."/>
            <person name="Frati F."/>
            <person name="Nardi F."/>
        </authorList>
    </citation>
    <scope>NUCLEOTIDE SEQUENCE [LARGE SCALE GENOMIC DNA]</scope>
    <source>
        <strain evidence="1">DMR45628</strain>
    </source>
</reference>
<dbReference type="Proteomes" id="UP001458880">
    <property type="component" value="Unassembled WGS sequence"/>
</dbReference>
<dbReference type="EMBL" id="JASPKY010000265">
    <property type="protein sequence ID" value="KAK9712332.1"/>
    <property type="molecule type" value="Genomic_DNA"/>
</dbReference>
<sequence>MAASGEENAMKSIETLKDTTNYEIWKFQICIFFKSKQVYDVVDGTTICPEEATKKIEWEKKDAIAQKLIITTIEKQPLIHLLSSKTSKEMFDKLCQKLIITTIEKQPLIHLLSSKTSKEMFDKLCSVYGRDTEQQKYEMLQKFYNYQYKKGMNVSTYICDIENLVYKLKALNQSIDETMLITKILSGLPESYKYFVSAWESTQTDGKTLTNLTAGLIAEENRLKADTESEQVAFKITQRRDLNKRYVNTPSNSKNINCFRCGKTKGNNGGNSSADKVTFLTKEGSSAGQSQQWILDSSTSSHMVNDKNIMKNLRENNLQINTERRMKK</sequence>
<accession>A0AAW1K1R5</accession>